<dbReference type="AlphaFoldDB" id="B4ESL2"/>
<dbReference type="KEGG" id="pmr:PMI0476"/>
<dbReference type="EMBL" id="AM942759">
    <property type="protein sequence ID" value="CAR41174.1"/>
    <property type="molecule type" value="Genomic_DNA"/>
</dbReference>
<reference evidence="1 2" key="1">
    <citation type="journal article" date="2008" name="J. Bacteriol.">
        <title>Complete genome sequence of uropathogenic Proteus mirabilis, a master of both adherence and motility.</title>
        <authorList>
            <person name="Pearson M.M."/>
            <person name="Sebaihia M."/>
            <person name="Churcher C."/>
            <person name="Quail M.A."/>
            <person name="Seshasayee A.S."/>
            <person name="Luscombe N.M."/>
            <person name="Abdellah Z."/>
            <person name="Arrosmith C."/>
            <person name="Atkin B."/>
            <person name="Chillingworth T."/>
            <person name="Hauser H."/>
            <person name="Jagels K."/>
            <person name="Moule S."/>
            <person name="Mungall K."/>
            <person name="Norbertczak H."/>
            <person name="Rabbinowitsch E."/>
            <person name="Walker D."/>
            <person name="Whithead S."/>
            <person name="Thomson N.R."/>
            <person name="Rather P.N."/>
            <person name="Parkhill J."/>
            <person name="Mobley H.L."/>
        </authorList>
    </citation>
    <scope>NUCLEOTIDE SEQUENCE [LARGE SCALE GENOMIC DNA]</scope>
    <source>
        <strain evidence="1 2">HI4320</strain>
    </source>
</reference>
<accession>B4ESL2</accession>
<proteinExistence type="predicted"/>
<name>B4ESL2_PROMH</name>
<dbReference type="Proteomes" id="UP000008319">
    <property type="component" value="Chromosome"/>
</dbReference>
<protein>
    <submittedName>
        <fullName evidence="1">Transcription termination factor</fullName>
    </submittedName>
</protein>
<dbReference type="HOGENOM" id="CLU_2274907_0_0_6"/>
<dbReference type="RefSeq" id="WP_012367612.1">
    <property type="nucleotide sequence ID" value="NC_010554.1"/>
</dbReference>
<sequence length="102" mass="12068">MTKIIYLEKGRNSKARRYIRRGEYLARKALEYINECERKGLCGPPPPLVGPVAYRTTSELKLHKKLSLPKQEREEKIYNPPKDDIMNRVVNHAHQRNPNKKW</sequence>
<dbReference type="EnsemblBacteria" id="CAR41174">
    <property type="protein sequence ID" value="CAR41174"/>
    <property type="gene ID" value="PMI0476"/>
</dbReference>
<evidence type="ECO:0000313" key="1">
    <source>
        <dbReference type="EMBL" id="CAR41174.1"/>
    </source>
</evidence>
<keyword evidence="2" id="KW-1185">Reference proteome</keyword>
<organism evidence="1 2">
    <name type="scientific">Proteus mirabilis (strain HI4320)</name>
    <dbReference type="NCBI Taxonomy" id="529507"/>
    <lineage>
        <taxon>Bacteria</taxon>
        <taxon>Pseudomonadati</taxon>
        <taxon>Pseudomonadota</taxon>
        <taxon>Gammaproteobacteria</taxon>
        <taxon>Enterobacterales</taxon>
        <taxon>Morganellaceae</taxon>
        <taxon>Proteus</taxon>
    </lineage>
</organism>
<gene>
    <name evidence="1" type="primary">nun</name>
    <name evidence="1" type="ordered locus">PMI0476</name>
</gene>
<dbReference type="GeneID" id="69102818"/>
<evidence type="ECO:0000313" key="2">
    <source>
        <dbReference type="Proteomes" id="UP000008319"/>
    </source>
</evidence>